<dbReference type="AlphaFoldDB" id="A0A811N4R7"/>
<evidence type="ECO:0000256" key="1">
    <source>
        <dbReference type="SAM" id="MobiDB-lite"/>
    </source>
</evidence>
<dbReference type="Proteomes" id="UP000604825">
    <property type="component" value="Unassembled WGS sequence"/>
</dbReference>
<accession>A0A811N4R7</accession>
<dbReference type="EMBL" id="CAJGYO010000002">
    <property type="protein sequence ID" value="CAD6214975.1"/>
    <property type="molecule type" value="Genomic_DNA"/>
</dbReference>
<proteinExistence type="predicted"/>
<protein>
    <submittedName>
        <fullName evidence="2">Uncharacterized protein</fullName>
    </submittedName>
</protein>
<gene>
    <name evidence="2" type="ORF">NCGR_LOCUS10260</name>
</gene>
<organism evidence="2 3">
    <name type="scientific">Miscanthus lutarioriparius</name>
    <dbReference type="NCBI Taxonomy" id="422564"/>
    <lineage>
        <taxon>Eukaryota</taxon>
        <taxon>Viridiplantae</taxon>
        <taxon>Streptophyta</taxon>
        <taxon>Embryophyta</taxon>
        <taxon>Tracheophyta</taxon>
        <taxon>Spermatophyta</taxon>
        <taxon>Magnoliopsida</taxon>
        <taxon>Liliopsida</taxon>
        <taxon>Poales</taxon>
        <taxon>Poaceae</taxon>
        <taxon>PACMAD clade</taxon>
        <taxon>Panicoideae</taxon>
        <taxon>Andropogonodae</taxon>
        <taxon>Andropogoneae</taxon>
        <taxon>Saccharinae</taxon>
        <taxon>Miscanthus</taxon>
    </lineage>
</organism>
<evidence type="ECO:0000313" key="3">
    <source>
        <dbReference type="Proteomes" id="UP000604825"/>
    </source>
</evidence>
<sequence>MTLQFADAITMTDIYDFLVDIIPRDEMKEDGVGLPRAPMGAPADAYPYYHMPQQQVPGPGMVYGLYAEADKKALEDGANLMLKLAVDILINKKPKLEIQENGNPDAQDGDQPDGWKAS</sequence>
<keyword evidence="3" id="KW-1185">Reference proteome</keyword>
<comment type="caution">
    <text evidence="2">The sequence shown here is derived from an EMBL/GenBank/DDBJ whole genome shotgun (WGS) entry which is preliminary data.</text>
</comment>
<evidence type="ECO:0000313" key="2">
    <source>
        <dbReference type="EMBL" id="CAD6214975.1"/>
    </source>
</evidence>
<dbReference type="OrthoDB" id="1272441at2759"/>
<reference evidence="2" key="1">
    <citation type="submission" date="2020-10" db="EMBL/GenBank/DDBJ databases">
        <authorList>
            <person name="Han B."/>
            <person name="Lu T."/>
            <person name="Zhao Q."/>
            <person name="Huang X."/>
            <person name="Zhao Y."/>
        </authorList>
    </citation>
    <scope>NUCLEOTIDE SEQUENCE</scope>
</reference>
<name>A0A811N4R7_9POAL</name>
<feature type="region of interest" description="Disordered" evidence="1">
    <location>
        <begin position="96"/>
        <end position="118"/>
    </location>
</feature>